<feature type="domain" description="Glycosyl transferase family 1" evidence="1">
    <location>
        <begin position="215"/>
        <end position="362"/>
    </location>
</feature>
<evidence type="ECO:0000313" key="4">
    <source>
        <dbReference type="Proteomes" id="UP000254808"/>
    </source>
</evidence>
<dbReference type="Gene3D" id="3.40.50.2000">
    <property type="entry name" value="Glycogen Phosphorylase B"/>
    <property type="match status" value="2"/>
</dbReference>
<dbReference type="InterPro" id="IPR028098">
    <property type="entry name" value="Glyco_trans_4-like_N"/>
</dbReference>
<proteinExistence type="predicted"/>
<dbReference type="EMBL" id="CP027806">
    <property type="protein sequence ID" value="AXI99736.1"/>
    <property type="molecule type" value="Genomic_DNA"/>
</dbReference>
<evidence type="ECO:0000313" key="3">
    <source>
        <dbReference type="EMBL" id="AXI99736.1"/>
    </source>
</evidence>
<gene>
    <name evidence="3" type="ORF">CYPRO_0450</name>
</gene>
<dbReference type="SUPFAM" id="SSF53756">
    <property type="entry name" value="UDP-Glycosyltransferase/glycogen phosphorylase"/>
    <property type="match status" value="1"/>
</dbReference>
<protein>
    <submittedName>
        <fullName evidence="3">Glycosyltransferase involved in cell wall bisynthesis</fullName>
    </submittedName>
</protein>
<dbReference type="Proteomes" id="UP000254808">
    <property type="component" value="Chromosome"/>
</dbReference>
<dbReference type="Pfam" id="PF13579">
    <property type="entry name" value="Glyco_trans_4_4"/>
    <property type="match status" value="1"/>
</dbReference>
<evidence type="ECO:0000259" key="1">
    <source>
        <dbReference type="Pfam" id="PF00534"/>
    </source>
</evidence>
<dbReference type="AlphaFoldDB" id="A0A345UGY5"/>
<sequence length="388" mass="43763">MNTASVTAQTATVPCHIFHINTYYYSNQIHQTIVKLLDKKGYRQTILAPISERTGPRKGMSDAKLRQAHIHNPRAFRYLERYLWPLKTRKIQRMFEALQAERGRPDLVCAHTLISNGVVAWLNWRKTGTPYVVAVRSSDVKTFLKPSGLFRRLAMAIIRDSAGLYTMSPAYEKSVRTLFPETFHPIYNQKIQVIPNGADDFWFENRHLSAPPDSSRVELLFVGQLDDNKNAEGVLKAAAQLVSAGTEVRVTIVGDGPRSAQLAEHAYPFEVRFEGFVSDTETLLSYYRNAHVLVVPSHIETFGVAYVEAMSQGVPVVYTRNQGFDGFFPDGTYGHAVSANDPGEMASAILKIMDNYAHYAQNAYEHAPHFGWKSSIDKFEALFREAVR</sequence>
<dbReference type="GO" id="GO:0016757">
    <property type="term" value="F:glycosyltransferase activity"/>
    <property type="evidence" value="ECO:0007669"/>
    <property type="project" value="InterPro"/>
</dbReference>
<dbReference type="PANTHER" id="PTHR45947">
    <property type="entry name" value="SULFOQUINOVOSYL TRANSFERASE SQD2"/>
    <property type="match status" value="1"/>
</dbReference>
<accession>A0A345UGY5</accession>
<dbReference type="InterPro" id="IPR050194">
    <property type="entry name" value="Glycosyltransferase_grp1"/>
</dbReference>
<dbReference type="RefSeq" id="WP_114983078.1">
    <property type="nucleotide sequence ID" value="NZ_CP027806.1"/>
</dbReference>
<keyword evidence="4" id="KW-1185">Reference proteome</keyword>
<dbReference type="CDD" id="cd03801">
    <property type="entry name" value="GT4_PimA-like"/>
    <property type="match status" value="1"/>
</dbReference>
<dbReference type="PANTHER" id="PTHR45947:SF3">
    <property type="entry name" value="SULFOQUINOVOSYL TRANSFERASE SQD2"/>
    <property type="match status" value="1"/>
</dbReference>
<dbReference type="Pfam" id="PF00534">
    <property type="entry name" value="Glycos_transf_1"/>
    <property type="match status" value="1"/>
</dbReference>
<feature type="domain" description="Glycosyltransferase subfamily 4-like N-terminal" evidence="2">
    <location>
        <begin position="33"/>
        <end position="197"/>
    </location>
</feature>
<dbReference type="OrthoDB" id="9795068at2"/>
<evidence type="ECO:0000259" key="2">
    <source>
        <dbReference type="Pfam" id="PF13579"/>
    </source>
</evidence>
<dbReference type="KEGG" id="cprv:CYPRO_0450"/>
<reference evidence="3 4" key="1">
    <citation type="submission" date="2018-03" db="EMBL/GenBank/DDBJ databases">
        <title>Phenotypic and genomic properties of Cyclonatronum proteinivorum gen. nov., sp. nov., a haloalkaliphilic bacteroidete from soda lakes possessing Na+-translocating rhodopsin.</title>
        <authorList>
            <person name="Toshchakov S.V."/>
            <person name="Korzhenkov A."/>
            <person name="Samarov N.I."/>
            <person name="Kublanov I.V."/>
            <person name="Muntyan M.S."/>
            <person name="Sorokin D.Y."/>
        </authorList>
    </citation>
    <scope>NUCLEOTIDE SEQUENCE [LARGE SCALE GENOMIC DNA]</scope>
    <source>
        <strain evidence="3 4">Omega</strain>
    </source>
</reference>
<keyword evidence="3" id="KW-0808">Transferase</keyword>
<dbReference type="InterPro" id="IPR001296">
    <property type="entry name" value="Glyco_trans_1"/>
</dbReference>
<organism evidence="3 4">
    <name type="scientific">Cyclonatronum proteinivorum</name>
    <dbReference type="NCBI Taxonomy" id="1457365"/>
    <lineage>
        <taxon>Bacteria</taxon>
        <taxon>Pseudomonadati</taxon>
        <taxon>Balneolota</taxon>
        <taxon>Balneolia</taxon>
        <taxon>Balneolales</taxon>
        <taxon>Cyclonatronaceae</taxon>
        <taxon>Cyclonatronum</taxon>
    </lineage>
</organism>
<name>A0A345UGY5_9BACT</name>